<dbReference type="OMA" id="YIEDLCM"/>
<proteinExistence type="predicted"/>
<name>A0A8T2UUG2_CERRI</name>
<dbReference type="EMBL" id="CM035409">
    <property type="protein sequence ID" value="KAH7439787.1"/>
    <property type="molecule type" value="Genomic_DNA"/>
</dbReference>
<dbReference type="PANTHER" id="PTHR28661:SF1">
    <property type="entry name" value="MICROTUBULE NUCLEATION FACTOR SSNA1"/>
    <property type="match status" value="1"/>
</dbReference>
<evidence type="ECO:0000313" key="3">
    <source>
        <dbReference type="Proteomes" id="UP000825935"/>
    </source>
</evidence>
<gene>
    <name evidence="2" type="ORF">KP509_04G076500</name>
</gene>
<keyword evidence="1" id="KW-0175">Coiled coil</keyword>
<accession>A0A8T2UUG2</accession>
<dbReference type="PANTHER" id="PTHR28661">
    <property type="entry name" value="SJOEGREN SYNDROME NUCLEAR AUTOANTIGEN 1"/>
    <property type="match status" value="1"/>
</dbReference>
<dbReference type="AlphaFoldDB" id="A0A8T2UUG2"/>
<comment type="caution">
    <text evidence="2">The sequence shown here is derived from an EMBL/GenBank/DDBJ whole genome shotgun (WGS) entry which is preliminary data.</text>
</comment>
<organism evidence="2 3">
    <name type="scientific">Ceratopteris richardii</name>
    <name type="common">Triangle waterfern</name>
    <dbReference type="NCBI Taxonomy" id="49495"/>
    <lineage>
        <taxon>Eukaryota</taxon>
        <taxon>Viridiplantae</taxon>
        <taxon>Streptophyta</taxon>
        <taxon>Embryophyta</taxon>
        <taxon>Tracheophyta</taxon>
        <taxon>Polypodiopsida</taxon>
        <taxon>Polypodiidae</taxon>
        <taxon>Polypodiales</taxon>
        <taxon>Pteridineae</taxon>
        <taxon>Pteridaceae</taxon>
        <taxon>Parkerioideae</taxon>
        <taxon>Ceratopteris</taxon>
    </lineage>
</organism>
<reference evidence="2" key="1">
    <citation type="submission" date="2021-08" db="EMBL/GenBank/DDBJ databases">
        <title>WGS assembly of Ceratopteris richardii.</title>
        <authorList>
            <person name="Marchant D.B."/>
            <person name="Chen G."/>
            <person name="Jenkins J."/>
            <person name="Shu S."/>
            <person name="Leebens-Mack J."/>
            <person name="Grimwood J."/>
            <person name="Schmutz J."/>
            <person name="Soltis P."/>
            <person name="Soltis D."/>
            <person name="Chen Z.-H."/>
        </authorList>
    </citation>
    <scope>NUCLEOTIDE SEQUENCE</scope>
    <source>
        <strain evidence="2">Whitten #5841</strain>
        <tissue evidence="2">Leaf</tissue>
    </source>
</reference>
<dbReference type="Proteomes" id="UP000825935">
    <property type="component" value="Chromosome 4"/>
</dbReference>
<dbReference type="InterPro" id="IPR033362">
    <property type="entry name" value="SSNA1_fam"/>
</dbReference>
<sequence length="115" mass="13255">MECSCRRPKGMAASNLGAELLQRIGELREKRDEVRKVVQQQEEEKAGLQKEMVELTKRLAEIDDSLSRKYAYSSEYNKTIQEVEAAYAMILESSQALLHVLKNETSQMSQKRIDF</sequence>
<protein>
    <submittedName>
        <fullName evidence="2">Uncharacterized protein</fullName>
    </submittedName>
</protein>
<evidence type="ECO:0000313" key="2">
    <source>
        <dbReference type="EMBL" id="KAH7439787.1"/>
    </source>
</evidence>
<dbReference type="OrthoDB" id="295355at2759"/>
<dbReference type="GO" id="GO:0036064">
    <property type="term" value="C:ciliary basal body"/>
    <property type="evidence" value="ECO:0007669"/>
    <property type="project" value="TreeGrafter"/>
</dbReference>
<keyword evidence="3" id="KW-1185">Reference proteome</keyword>
<feature type="coiled-coil region" evidence="1">
    <location>
        <begin position="24"/>
        <end position="65"/>
    </location>
</feature>
<evidence type="ECO:0000256" key="1">
    <source>
        <dbReference type="SAM" id="Coils"/>
    </source>
</evidence>